<dbReference type="InterPro" id="IPR009056">
    <property type="entry name" value="Cyt_c-like_dom"/>
</dbReference>
<dbReference type="InterPro" id="IPR036909">
    <property type="entry name" value="Cyt_c-like_dom_sf"/>
</dbReference>
<keyword evidence="3 4" id="KW-0408">Iron</keyword>
<proteinExistence type="predicted"/>
<evidence type="ECO:0000259" key="6">
    <source>
        <dbReference type="PROSITE" id="PS51007"/>
    </source>
</evidence>
<dbReference type="AlphaFoldDB" id="A0A942I4K1"/>
<dbReference type="GO" id="GO:0046872">
    <property type="term" value="F:metal ion binding"/>
    <property type="evidence" value="ECO:0007669"/>
    <property type="project" value="UniProtKB-KW"/>
</dbReference>
<evidence type="ECO:0000256" key="4">
    <source>
        <dbReference type="PROSITE-ProRule" id="PRU00433"/>
    </source>
</evidence>
<feature type="chain" id="PRO_5036727801" evidence="5">
    <location>
        <begin position="23"/>
        <end position="136"/>
    </location>
</feature>
<evidence type="ECO:0000313" key="8">
    <source>
        <dbReference type="Proteomes" id="UP000680348"/>
    </source>
</evidence>
<protein>
    <submittedName>
        <fullName evidence="7">C-type cytochrome</fullName>
    </submittedName>
</protein>
<feature type="domain" description="Cytochrome c" evidence="6">
    <location>
        <begin position="12"/>
        <end position="135"/>
    </location>
</feature>
<dbReference type="Pfam" id="PF00034">
    <property type="entry name" value="Cytochrom_C"/>
    <property type="match status" value="1"/>
</dbReference>
<sequence length="136" mass="14739">MAGKLVVLLALSSLAMGSAAFAEEKMSYGEGEYLNSCAACHGLHGKGDGALATVLKTKPADLTLLKKKYGGEFPYEAAREFIDGRKIVPSHGTREMPIWGRQFIEEDAKTYGPVGGEMLTQDRIDALARYLATLQR</sequence>
<evidence type="ECO:0000313" key="7">
    <source>
        <dbReference type="EMBL" id="MBS3651589.1"/>
    </source>
</evidence>
<dbReference type="PROSITE" id="PS51007">
    <property type="entry name" value="CYTC"/>
    <property type="match status" value="1"/>
</dbReference>
<accession>A0A942I4K1</accession>
<dbReference type="GO" id="GO:0009055">
    <property type="term" value="F:electron transfer activity"/>
    <property type="evidence" value="ECO:0007669"/>
    <property type="project" value="InterPro"/>
</dbReference>
<keyword evidence="1 4" id="KW-0349">Heme</keyword>
<dbReference type="EMBL" id="JAGWCR010000014">
    <property type="protein sequence ID" value="MBS3651589.1"/>
    <property type="molecule type" value="Genomic_DNA"/>
</dbReference>
<evidence type="ECO:0000256" key="2">
    <source>
        <dbReference type="ARBA" id="ARBA00022723"/>
    </source>
</evidence>
<evidence type="ECO:0000256" key="1">
    <source>
        <dbReference type="ARBA" id="ARBA00022617"/>
    </source>
</evidence>
<dbReference type="SUPFAM" id="SSF46626">
    <property type="entry name" value="Cytochrome c"/>
    <property type="match status" value="1"/>
</dbReference>
<keyword evidence="5" id="KW-0732">Signal</keyword>
<dbReference type="Proteomes" id="UP000680348">
    <property type="component" value="Unassembled WGS sequence"/>
</dbReference>
<evidence type="ECO:0000256" key="5">
    <source>
        <dbReference type="SAM" id="SignalP"/>
    </source>
</evidence>
<comment type="caution">
    <text evidence="7">The sequence shown here is derived from an EMBL/GenBank/DDBJ whole genome shotgun (WGS) entry which is preliminary data.</text>
</comment>
<gene>
    <name evidence="7" type="ORF">KEU06_23505</name>
</gene>
<dbReference type="GO" id="GO:0020037">
    <property type="term" value="F:heme binding"/>
    <property type="evidence" value="ECO:0007669"/>
    <property type="project" value="InterPro"/>
</dbReference>
<evidence type="ECO:0000256" key="3">
    <source>
        <dbReference type="ARBA" id="ARBA00023004"/>
    </source>
</evidence>
<dbReference type="Gene3D" id="1.10.760.10">
    <property type="entry name" value="Cytochrome c-like domain"/>
    <property type="match status" value="1"/>
</dbReference>
<keyword evidence="8" id="KW-1185">Reference proteome</keyword>
<dbReference type="RefSeq" id="WP_188257138.1">
    <property type="nucleotide sequence ID" value="NZ_JABVCF010000014.1"/>
</dbReference>
<name>A0A942I4K1_9HYPH</name>
<feature type="signal peptide" evidence="5">
    <location>
        <begin position="1"/>
        <end position="22"/>
    </location>
</feature>
<keyword evidence="2 4" id="KW-0479">Metal-binding</keyword>
<reference evidence="7" key="1">
    <citation type="submission" date="2021-04" db="EMBL/GenBank/DDBJ databases">
        <title>Pseudaminobacter soli sp. nov., isolated from paddy soil contaminated by heavy metals.</title>
        <authorList>
            <person name="Zhang K."/>
        </authorList>
    </citation>
    <scope>NUCLEOTIDE SEQUENCE</scope>
    <source>
        <strain evidence="7">19-2017</strain>
    </source>
</reference>
<organism evidence="7 8">
    <name type="scientific">Pseudaminobacter soli</name>
    <name type="common">ex Zhang et al. 2022</name>
    <dbReference type="NCBI Taxonomy" id="2831468"/>
    <lineage>
        <taxon>Bacteria</taxon>
        <taxon>Pseudomonadati</taxon>
        <taxon>Pseudomonadota</taxon>
        <taxon>Alphaproteobacteria</taxon>
        <taxon>Hyphomicrobiales</taxon>
        <taxon>Phyllobacteriaceae</taxon>
        <taxon>Pseudaminobacter</taxon>
    </lineage>
</organism>